<dbReference type="AlphaFoldDB" id="A0A7Z7MVG7"/>
<feature type="binding site" evidence="8">
    <location>
        <position position="185"/>
    </location>
    <ligand>
        <name>pyridoxal 5'-phosphate</name>
        <dbReference type="ChEBI" id="CHEBI:597326"/>
    </ligand>
</feature>
<dbReference type="Gene3D" id="3.40.640.10">
    <property type="entry name" value="Type I PLP-dependent aspartate aminotransferase-like (Major domain)"/>
    <property type="match status" value="1"/>
</dbReference>
<feature type="binding site" evidence="8">
    <location>
        <begin position="108"/>
        <end position="109"/>
    </location>
    <ligand>
        <name>pyridoxal 5'-phosphate</name>
        <dbReference type="ChEBI" id="CHEBI:597326"/>
    </ligand>
</feature>
<name>A0A7Z7MVG7_9PROT</name>
<dbReference type="InterPro" id="IPR050087">
    <property type="entry name" value="AON_synthase_class-II"/>
</dbReference>
<feature type="binding site" evidence="8">
    <location>
        <position position="247"/>
    </location>
    <ligand>
        <name>pyridoxal 5'-phosphate</name>
        <dbReference type="ChEBI" id="CHEBI:597326"/>
    </ligand>
</feature>
<dbReference type="PANTHER" id="PTHR13693">
    <property type="entry name" value="CLASS II AMINOTRANSFERASE/8-AMINO-7-OXONONANOATE SYNTHASE"/>
    <property type="match status" value="1"/>
</dbReference>
<comment type="cofactor">
    <cofactor evidence="1 8 9">
        <name>pyridoxal 5'-phosphate</name>
        <dbReference type="ChEBI" id="CHEBI:597326"/>
    </cofactor>
</comment>
<dbReference type="RefSeq" id="WP_154716894.1">
    <property type="nucleotide sequence ID" value="NZ_LT837803.1"/>
</dbReference>
<dbReference type="NCBIfam" id="TIGR00858">
    <property type="entry name" value="bioF"/>
    <property type="match status" value="1"/>
</dbReference>
<evidence type="ECO:0000256" key="2">
    <source>
        <dbReference type="ARBA" id="ARBA00004746"/>
    </source>
</evidence>
<feature type="binding site" evidence="8">
    <location>
        <position position="366"/>
    </location>
    <ligand>
        <name>substrate</name>
    </ligand>
</feature>
<comment type="pathway">
    <text evidence="2 8">Cofactor biosynthesis; biotin biosynthesis.</text>
</comment>
<evidence type="ECO:0000256" key="9">
    <source>
        <dbReference type="PIRSR" id="PIRSR604723-51"/>
    </source>
</evidence>
<protein>
    <recommendedName>
        <fullName evidence="8">8-amino-7-oxononanoate synthase</fullName>
        <shortName evidence="8">AONS</shortName>
        <ecNumber evidence="8">2.3.1.47</ecNumber>
    </recommendedName>
    <alternativeName>
        <fullName evidence="8">7-keto-8-amino-pelargonic acid synthase</fullName>
        <shortName evidence="8">7-KAP synthase</shortName>
        <shortName evidence="8">KAPA synthase</shortName>
    </alternativeName>
    <alternativeName>
        <fullName evidence="8">8-amino-7-ketopelargonate synthase</fullName>
    </alternativeName>
</protein>
<keyword evidence="5 8" id="KW-0093">Biotin biosynthesis</keyword>
<keyword evidence="11" id="KW-0012">Acyltransferase</keyword>
<feature type="binding site" evidence="8">
    <location>
        <position position="213"/>
    </location>
    <ligand>
        <name>pyridoxal 5'-phosphate</name>
        <dbReference type="ChEBI" id="CHEBI:597326"/>
    </ligand>
</feature>
<dbReference type="GO" id="GO:0008710">
    <property type="term" value="F:8-amino-7-oxononanoate synthase activity"/>
    <property type="evidence" value="ECO:0007669"/>
    <property type="project" value="UniProtKB-UniRule"/>
</dbReference>
<comment type="similarity">
    <text evidence="8">Belongs to the class-II pyridoxal-phosphate-dependent aminotransferase family. BioF subfamily.</text>
</comment>
<evidence type="ECO:0000256" key="7">
    <source>
        <dbReference type="ARBA" id="ARBA00047715"/>
    </source>
</evidence>
<reference evidence="11" key="1">
    <citation type="submission" date="2017-03" db="EMBL/GenBank/DDBJ databases">
        <authorList>
            <consortium name="AG Boll"/>
        </authorList>
    </citation>
    <scope>NUCLEOTIDE SEQUENCE [LARGE SCALE GENOMIC DNA]</scope>
    <source>
        <strain evidence="11">Chol</strain>
    </source>
</reference>
<feature type="binding site" evidence="8">
    <location>
        <position position="139"/>
    </location>
    <ligand>
        <name>substrate</name>
    </ligand>
</feature>
<sequence length="401" mass="42682">MSGGSDFSAALDDLRARALLRTRRIVETACGPEVVVDGRPLLAFCSNDYLGLAADPQLVAAAKQGADIHGVGSGASHLISGHYAAHHRLEERLAAFVGMEAALFFSTGYMANIGAITALVQGMEGTEGTAAVFSDELNHASLIDGIRLSGAEKRIYPHLDLARLSELLAASPASRKLVVTDAVFSMDGDLAPLPELLALCERFDAYLLVDDAHGFGVLGGGDDRGQGSLAHYGIDPARHPRLVYVGTLGKAAGVAGAFVAASEEIITWLLQRARTYIYTTGTPPLLAHALLRSVELIEQGASRRAHLQDLIDRLRQGLRPGLRRWRLVDSTTPIQPLIIGENGEAMRIAQALLDAGLWVPAIRPPTVPAGSARLRITLSAAHTVAQVQTLIDVLLELERQA</sequence>
<dbReference type="GO" id="GO:0009102">
    <property type="term" value="P:biotin biosynthetic process"/>
    <property type="evidence" value="ECO:0007669"/>
    <property type="project" value="UniProtKB-UniRule"/>
</dbReference>
<keyword evidence="4 8" id="KW-0808">Transferase</keyword>
<dbReference type="SUPFAM" id="SSF53383">
    <property type="entry name" value="PLP-dependent transferases"/>
    <property type="match status" value="1"/>
</dbReference>
<dbReference type="InterPro" id="IPR015421">
    <property type="entry name" value="PyrdxlP-dep_Trfase_major"/>
</dbReference>
<dbReference type="Pfam" id="PF00155">
    <property type="entry name" value="Aminotran_1_2"/>
    <property type="match status" value="1"/>
</dbReference>
<evidence type="ECO:0000313" key="11">
    <source>
        <dbReference type="EMBL" id="SMB27458.1"/>
    </source>
</evidence>
<dbReference type="Proteomes" id="UP000242886">
    <property type="component" value="Chromosome SDENCHOL"/>
</dbReference>
<dbReference type="InterPro" id="IPR004723">
    <property type="entry name" value="AONS_Archaea/Proteobacteria"/>
</dbReference>
<accession>A0A7Z7MVG7</accession>
<evidence type="ECO:0000259" key="10">
    <source>
        <dbReference type="Pfam" id="PF00155"/>
    </source>
</evidence>
<organism evidence="11 12">
    <name type="scientific">Sterolibacterium denitrificans</name>
    <dbReference type="NCBI Taxonomy" id="157592"/>
    <lineage>
        <taxon>Bacteria</taxon>
        <taxon>Pseudomonadati</taxon>
        <taxon>Pseudomonadota</taxon>
        <taxon>Betaproteobacteria</taxon>
        <taxon>Nitrosomonadales</taxon>
        <taxon>Sterolibacteriaceae</taxon>
        <taxon>Sterolibacterium</taxon>
    </lineage>
</organism>
<comment type="function">
    <text evidence="8">Catalyzes the decarboxylative condensation of pimeloyl-[acyl-carrier protein] and L-alanine to produce 8-amino-7-oxononanoate (AON), [acyl-carrier protein], and carbon dioxide.</text>
</comment>
<proteinExistence type="inferred from homology"/>
<comment type="subunit">
    <text evidence="3 8">Homodimer.</text>
</comment>
<feature type="binding site" evidence="8">
    <location>
        <position position="21"/>
    </location>
    <ligand>
        <name>substrate</name>
    </ligand>
</feature>
<evidence type="ECO:0000256" key="3">
    <source>
        <dbReference type="ARBA" id="ARBA00011738"/>
    </source>
</evidence>
<gene>
    <name evidence="8 11" type="primary">bioF</name>
    <name evidence="11" type="ORF">SDENCHOL_20386</name>
</gene>
<dbReference type="UniPathway" id="UPA00078"/>
<dbReference type="InterPro" id="IPR004839">
    <property type="entry name" value="Aminotransferase_I/II_large"/>
</dbReference>
<keyword evidence="12" id="KW-1185">Reference proteome</keyword>
<dbReference type="GO" id="GO:0030170">
    <property type="term" value="F:pyridoxal phosphate binding"/>
    <property type="evidence" value="ECO:0007669"/>
    <property type="project" value="UniProtKB-UniRule"/>
</dbReference>
<keyword evidence="6 8" id="KW-0663">Pyridoxal phosphate</keyword>
<dbReference type="InterPro" id="IPR015422">
    <property type="entry name" value="PyrdxlP-dep_Trfase_small"/>
</dbReference>
<dbReference type="EMBL" id="LT837803">
    <property type="protein sequence ID" value="SMB27458.1"/>
    <property type="molecule type" value="Genomic_DNA"/>
</dbReference>
<comment type="catalytic activity">
    <reaction evidence="7 8">
        <text>6-carboxyhexanoyl-[ACP] + L-alanine + H(+) = (8S)-8-amino-7-oxononanoate + holo-[ACP] + CO2</text>
        <dbReference type="Rhea" id="RHEA:42288"/>
        <dbReference type="Rhea" id="RHEA-COMP:9685"/>
        <dbReference type="Rhea" id="RHEA-COMP:9955"/>
        <dbReference type="ChEBI" id="CHEBI:15378"/>
        <dbReference type="ChEBI" id="CHEBI:16526"/>
        <dbReference type="ChEBI" id="CHEBI:57972"/>
        <dbReference type="ChEBI" id="CHEBI:64479"/>
        <dbReference type="ChEBI" id="CHEBI:78846"/>
        <dbReference type="ChEBI" id="CHEBI:149468"/>
        <dbReference type="EC" id="2.3.1.47"/>
    </reaction>
</comment>
<dbReference type="HAMAP" id="MF_01693">
    <property type="entry name" value="BioF_aminotrans_2"/>
    <property type="match status" value="1"/>
</dbReference>
<evidence type="ECO:0000256" key="6">
    <source>
        <dbReference type="ARBA" id="ARBA00022898"/>
    </source>
</evidence>
<evidence type="ECO:0000256" key="4">
    <source>
        <dbReference type="ARBA" id="ARBA00022679"/>
    </source>
</evidence>
<feature type="domain" description="Aminotransferase class I/classII large" evidence="10">
    <location>
        <begin position="41"/>
        <end position="394"/>
    </location>
</feature>
<dbReference type="PANTHER" id="PTHR13693:SF100">
    <property type="entry name" value="8-AMINO-7-OXONONANOATE SYNTHASE"/>
    <property type="match status" value="1"/>
</dbReference>
<evidence type="ECO:0000313" key="12">
    <source>
        <dbReference type="Proteomes" id="UP000242886"/>
    </source>
</evidence>
<evidence type="ECO:0000256" key="5">
    <source>
        <dbReference type="ARBA" id="ARBA00022756"/>
    </source>
</evidence>
<dbReference type="InterPro" id="IPR015424">
    <property type="entry name" value="PyrdxlP-dep_Trfase"/>
</dbReference>
<evidence type="ECO:0000256" key="8">
    <source>
        <dbReference type="HAMAP-Rule" id="MF_01693"/>
    </source>
</evidence>
<dbReference type="EC" id="2.3.1.47" evidence="8"/>
<dbReference type="Gene3D" id="3.90.1150.10">
    <property type="entry name" value="Aspartate Aminotransferase, domain 1"/>
    <property type="match status" value="1"/>
</dbReference>
<dbReference type="InterPro" id="IPR022834">
    <property type="entry name" value="AONS_Proteobacteria"/>
</dbReference>
<feature type="modified residue" description="N6-(pyridoxal phosphate)lysine" evidence="8 9">
    <location>
        <position position="250"/>
    </location>
</feature>
<evidence type="ECO:0000256" key="1">
    <source>
        <dbReference type="ARBA" id="ARBA00001933"/>
    </source>
</evidence>